<evidence type="ECO:0000313" key="1">
    <source>
        <dbReference type="EMBL" id="CAF4156527.1"/>
    </source>
</evidence>
<dbReference type="Proteomes" id="UP000663842">
    <property type="component" value="Unassembled WGS sequence"/>
</dbReference>
<evidence type="ECO:0000313" key="2">
    <source>
        <dbReference type="EMBL" id="CAF4270093.1"/>
    </source>
</evidence>
<name>A0A820G438_9BILA</name>
<protein>
    <submittedName>
        <fullName evidence="2">Uncharacterized protein</fullName>
    </submittedName>
</protein>
<proteinExistence type="predicted"/>
<dbReference type="Proteomes" id="UP000681967">
    <property type="component" value="Unassembled WGS sequence"/>
</dbReference>
<dbReference type="Proteomes" id="UP000676336">
    <property type="component" value="Unassembled WGS sequence"/>
</dbReference>
<comment type="caution">
    <text evidence="2">The sequence shown here is derived from an EMBL/GenBank/DDBJ whole genome shotgun (WGS) entry which is preliminary data.</text>
</comment>
<evidence type="ECO:0000313" key="3">
    <source>
        <dbReference type="EMBL" id="CAF5025341.1"/>
    </source>
</evidence>
<gene>
    <name evidence="1" type="ORF">BYL167_LOCUS21801</name>
    <name evidence="3" type="ORF">GIL414_LOCUS58600</name>
    <name evidence="4" type="ORF">SMN809_LOCUS68210</name>
    <name evidence="2" type="ORF">UXM345_LOCUS31760</name>
</gene>
<evidence type="ECO:0000313" key="4">
    <source>
        <dbReference type="EMBL" id="CAF5178535.1"/>
    </source>
</evidence>
<dbReference type="EMBL" id="CAJOBI010316936">
    <property type="protein sequence ID" value="CAF5178535.1"/>
    <property type="molecule type" value="Genomic_DNA"/>
</dbReference>
<accession>A0A820G438</accession>
<evidence type="ECO:0000313" key="5">
    <source>
        <dbReference type="Proteomes" id="UP000663842"/>
    </source>
</evidence>
<reference evidence="2" key="1">
    <citation type="submission" date="2021-02" db="EMBL/GenBank/DDBJ databases">
        <authorList>
            <person name="Nowell W R."/>
        </authorList>
    </citation>
    <scope>NUCLEOTIDE SEQUENCE</scope>
</reference>
<dbReference type="EMBL" id="CAJOBJ010217416">
    <property type="protein sequence ID" value="CAF5025341.1"/>
    <property type="molecule type" value="Genomic_DNA"/>
</dbReference>
<organism evidence="2 5">
    <name type="scientific">Rotaria magnacalcarata</name>
    <dbReference type="NCBI Taxonomy" id="392030"/>
    <lineage>
        <taxon>Eukaryota</taxon>
        <taxon>Metazoa</taxon>
        <taxon>Spiralia</taxon>
        <taxon>Gnathifera</taxon>
        <taxon>Rotifera</taxon>
        <taxon>Eurotatoria</taxon>
        <taxon>Bdelloidea</taxon>
        <taxon>Philodinida</taxon>
        <taxon>Philodinidae</taxon>
        <taxon>Rotaria</taxon>
    </lineage>
</organism>
<dbReference type="EMBL" id="CAJOBF010009170">
    <property type="protein sequence ID" value="CAF4270093.1"/>
    <property type="molecule type" value="Genomic_DNA"/>
</dbReference>
<dbReference type="Proteomes" id="UP000681720">
    <property type="component" value="Unassembled WGS sequence"/>
</dbReference>
<dbReference type="EMBL" id="CAJOBH010010374">
    <property type="protein sequence ID" value="CAF4156527.1"/>
    <property type="molecule type" value="Genomic_DNA"/>
</dbReference>
<dbReference type="AlphaFoldDB" id="A0A820G438"/>
<sequence>MQREKINSNSFCCTNTLIGLTQKDEILISYFPYITPKKVSLLLFDMDTFGLSYSIDLNNCSTIYTMKCLKKYNIFFGLSDEKILWIIKINNDETIQLTKKTLYTDQTEMCVINDRDLLLINVNTSHAIQLVKYRNIKQ</sequence>